<proteinExistence type="inferred from homology"/>
<dbReference type="Proteomes" id="UP000481861">
    <property type="component" value="Unassembled WGS sequence"/>
</dbReference>
<evidence type="ECO:0000256" key="6">
    <source>
        <dbReference type="ARBA" id="ARBA00023136"/>
    </source>
</evidence>
<feature type="region of interest" description="Disordered" evidence="7">
    <location>
        <begin position="1"/>
        <end position="32"/>
    </location>
</feature>
<dbReference type="SUPFAM" id="SSF103473">
    <property type="entry name" value="MFS general substrate transporter"/>
    <property type="match status" value="1"/>
</dbReference>
<dbReference type="PROSITE" id="PS50850">
    <property type="entry name" value="MFS"/>
    <property type="match status" value="1"/>
</dbReference>
<keyword evidence="5 8" id="KW-1133">Transmembrane helix</keyword>
<dbReference type="InterPro" id="IPR020846">
    <property type="entry name" value="MFS_dom"/>
</dbReference>
<evidence type="ECO:0000313" key="11">
    <source>
        <dbReference type="Proteomes" id="UP000481861"/>
    </source>
</evidence>
<comment type="similarity">
    <text evidence="2">Belongs to the major facilitator superfamily. TCR/Tet family.</text>
</comment>
<feature type="transmembrane region" description="Helical" evidence="8">
    <location>
        <begin position="116"/>
        <end position="136"/>
    </location>
</feature>
<accession>A0A7C8M1T2</accession>
<feature type="transmembrane region" description="Helical" evidence="8">
    <location>
        <begin position="246"/>
        <end position="264"/>
    </location>
</feature>
<dbReference type="GO" id="GO:0005886">
    <property type="term" value="C:plasma membrane"/>
    <property type="evidence" value="ECO:0007669"/>
    <property type="project" value="TreeGrafter"/>
</dbReference>
<evidence type="ECO:0000256" key="7">
    <source>
        <dbReference type="SAM" id="MobiDB-lite"/>
    </source>
</evidence>
<keyword evidence="11" id="KW-1185">Reference proteome</keyword>
<dbReference type="PANTHER" id="PTHR23501">
    <property type="entry name" value="MAJOR FACILITATOR SUPERFAMILY"/>
    <property type="match status" value="1"/>
</dbReference>
<feature type="transmembrane region" description="Helical" evidence="8">
    <location>
        <begin position="317"/>
        <end position="338"/>
    </location>
</feature>
<evidence type="ECO:0000256" key="5">
    <source>
        <dbReference type="ARBA" id="ARBA00022989"/>
    </source>
</evidence>
<evidence type="ECO:0000256" key="4">
    <source>
        <dbReference type="ARBA" id="ARBA00022692"/>
    </source>
</evidence>
<evidence type="ECO:0000256" key="3">
    <source>
        <dbReference type="ARBA" id="ARBA00022448"/>
    </source>
</evidence>
<dbReference type="PANTHER" id="PTHR23501:SF12">
    <property type="entry name" value="MAJOR FACILITATOR SUPERFAMILY (MFS) PROFILE DOMAIN-CONTAINING PROTEIN-RELATED"/>
    <property type="match status" value="1"/>
</dbReference>
<feature type="transmembrane region" description="Helical" evidence="8">
    <location>
        <begin position="344"/>
        <end position="362"/>
    </location>
</feature>
<dbReference type="Gene3D" id="1.20.1250.20">
    <property type="entry name" value="MFS general substrate transporter like domains"/>
    <property type="match status" value="1"/>
</dbReference>
<evidence type="ECO:0000256" key="1">
    <source>
        <dbReference type="ARBA" id="ARBA00004141"/>
    </source>
</evidence>
<comment type="subcellular location">
    <subcellularLocation>
        <location evidence="1">Membrane</location>
        <topology evidence="1">Multi-pass membrane protein</topology>
    </subcellularLocation>
</comment>
<dbReference type="InterPro" id="IPR036259">
    <property type="entry name" value="MFS_trans_sf"/>
</dbReference>
<dbReference type="Pfam" id="PF07690">
    <property type="entry name" value="MFS_1"/>
    <property type="match status" value="1"/>
</dbReference>
<feature type="transmembrane region" description="Helical" evidence="8">
    <location>
        <begin position="46"/>
        <end position="65"/>
    </location>
</feature>
<feature type="transmembrane region" description="Helical" evidence="8">
    <location>
        <begin position="408"/>
        <end position="432"/>
    </location>
</feature>
<feature type="domain" description="Major facilitator superfamily (MFS) profile" evidence="9">
    <location>
        <begin position="52"/>
        <end position="508"/>
    </location>
</feature>
<evidence type="ECO:0000256" key="8">
    <source>
        <dbReference type="SAM" id="Phobius"/>
    </source>
</evidence>
<protein>
    <submittedName>
        <fullName evidence="10">Putative efflux pump antibiotic resistance protein</fullName>
    </submittedName>
</protein>
<feature type="transmembrane region" description="Helical" evidence="8">
    <location>
        <begin position="175"/>
        <end position="194"/>
    </location>
</feature>
<feature type="transmembrane region" description="Helical" evidence="8">
    <location>
        <begin position="374"/>
        <end position="396"/>
    </location>
</feature>
<feature type="transmembrane region" description="Helical" evidence="8">
    <location>
        <begin position="142"/>
        <end position="163"/>
    </location>
</feature>
<reference evidence="10 11" key="1">
    <citation type="submission" date="2020-01" db="EMBL/GenBank/DDBJ databases">
        <authorList>
            <consortium name="DOE Joint Genome Institute"/>
            <person name="Haridas S."/>
            <person name="Albert R."/>
            <person name="Binder M."/>
            <person name="Bloem J."/>
            <person name="Labutti K."/>
            <person name="Salamov A."/>
            <person name="Andreopoulos B."/>
            <person name="Baker S.E."/>
            <person name="Barry K."/>
            <person name="Bills G."/>
            <person name="Bluhm B.H."/>
            <person name="Cannon C."/>
            <person name="Castanera R."/>
            <person name="Culley D.E."/>
            <person name="Daum C."/>
            <person name="Ezra D."/>
            <person name="Gonzalez J.B."/>
            <person name="Henrissat B."/>
            <person name="Kuo A."/>
            <person name="Liang C."/>
            <person name="Lipzen A."/>
            <person name="Lutzoni F."/>
            <person name="Magnuson J."/>
            <person name="Mondo S."/>
            <person name="Nolan M."/>
            <person name="Ohm R."/>
            <person name="Pangilinan J."/>
            <person name="Park H.-J.H."/>
            <person name="Ramirez L."/>
            <person name="Alfaro M."/>
            <person name="Sun H."/>
            <person name="Tritt A."/>
            <person name="Yoshinaga Y."/>
            <person name="Zwiers L.-H.L."/>
            <person name="Turgeon B.G."/>
            <person name="Goodwin S.B."/>
            <person name="Spatafora J.W."/>
            <person name="Crous P.W."/>
            <person name="Grigoriev I.V."/>
        </authorList>
    </citation>
    <scope>NUCLEOTIDE SEQUENCE [LARGE SCALE GENOMIC DNA]</scope>
    <source>
        <strain evidence="10 11">CBS 611.86</strain>
    </source>
</reference>
<organism evidence="10 11">
    <name type="scientific">Massariosphaeria phaeospora</name>
    <dbReference type="NCBI Taxonomy" id="100035"/>
    <lineage>
        <taxon>Eukaryota</taxon>
        <taxon>Fungi</taxon>
        <taxon>Dikarya</taxon>
        <taxon>Ascomycota</taxon>
        <taxon>Pezizomycotina</taxon>
        <taxon>Dothideomycetes</taxon>
        <taxon>Pleosporomycetidae</taxon>
        <taxon>Pleosporales</taxon>
        <taxon>Pleosporales incertae sedis</taxon>
        <taxon>Massariosphaeria</taxon>
    </lineage>
</organism>
<dbReference type="EMBL" id="JAADJZ010000037">
    <property type="protein sequence ID" value="KAF2865015.1"/>
    <property type="molecule type" value="Genomic_DNA"/>
</dbReference>
<sequence length="510" mass="54775">MDAFLPQESTQQQHATRAASEKDHATTPQAWNDGDHAIHTERALKGISWIVVVVAVLSSTFLYALDNTIMANVRPSIIDTFGHVDMLPWLSVSYPMGEVGANPLWGKLNDQFNSKLLYLAAVFIFEIGSAVIGSAQSMQAVIIGRAVAGFGGSGIYVGTVNIISAMTTPAERTQYLNFIGMSWSLGTVLGPIVGGAFADSEATWRWAFYINICIAAFSVPACIWLVPPMIHTTPYSLIERIKRLDYLLFLGAVASIVMQGLHLLTVDRIFPAQFAINAEMVNLFSWNAIAIANIVVTIYSLPLFFQFTYGDSSLRAAVYTLPFIFSVVASAGAGGPIFSAYPIYMPWFAGASVLMLIGNGLLSTINYETSRGAICGYTVIQGIGVGPVIQLAYTVGQTKVSRSMIPQVTAFLTCAQMAGLALSLGIATSVFLNCASNDIAIILPGATRSFIQASINGARTGLLQNLTPDDRLRVLYAIARNVGKVFYMNVAGAALGFLSALAMKREKLAL</sequence>
<comment type="caution">
    <text evidence="10">The sequence shown here is derived from an EMBL/GenBank/DDBJ whole genome shotgun (WGS) entry which is preliminary data.</text>
</comment>
<feature type="transmembrane region" description="Helical" evidence="8">
    <location>
        <begin position="206"/>
        <end position="226"/>
    </location>
</feature>
<name>A0A7C8M1T2_9PLEO</name>
<evidence type="ECO:0000313" key="10">
    <source>
        <dbReference type="EMBL" id="KAF2865015.1"/>
    </source>
</evidence>
<keyword evidence="3" id="KW-0813">Transport</keyword>
<evidence type="ECO:0000256" key="2">
    <source>
        <dbReference type="ARBA" id="ARBA00007520"/>
    </source>
</evidence>
<dbReference type="AlphaFoldDB" id="A0A7C8M1T2"/>
<dbReference type="InterPro" id="IPR011701">
    <property type="entry name" value="MFS"/>
</dbReference>
<gene>
    <name evidence="10" type="ORF">BDV95DRAFT_624078</name>
</gene>
<feature type="transmembrane region" description="Helical" evidence="8">
    <location>
        <begin position="485"/>
        <end position="503"/>
    </location>
</feature>
<keyword evidence="4 8" id="KW-0812">Transmembrane</keyword>
<evidence type="ECO:0000259" key="9">
    <source>
        <dbReference type="PROSITE" id="PS50850"/>
    </source>
</evidence>
<dbReference type="GO" id="GO:0022857">
    <property type="term" value="F:transmembrane transporter activity"/>
    <property type="evidence" value="ECO:0007669"/>
    <property type="project" value="InterPro"/>
</dbReference>
<feature type="transmembrane region" description="Helical" evidence="8">
    <location>
        <begin position="284"/>
        <end position="305"/>
    </location>
</feature>
<dbReference type="OrthoDB" id="10021397at2759"/>
<keyword evidence="6 8" id="KW-0472">Membrane</keyword>